<sequence length="420" mass="44589">MPTPAISPSFAFINYYDPNQLSKTLHLPVHAGVRAWMTLFGAWLAIAATFGYTFTFGVYQDVYTGAHVASAIGVRWIGATQLSLLLATSLPAGMLHDSGHFRSVITTGSCFFTASLFMLSFVDLGDHYFKYFFAQGIVMGVGAGLVCIPSLAVQTDHWGTQSALAMGIASSGMFVGGTFFPIMLTQLLHNGVSFAWSVRASALVVLGMLLVANACMRQSYPRASFGDKRTSMRELATDTPYIFAVIGALCTNWGFYFVYFYLQLYVNQEGVDHAFAFYIPAILCGAAIPGAILSNLVAAKCGTLIVFTASAISVSCCTAFLTGAILPSPTTAGTVVCAVLFGLPAGAWLCLLAPVCCTTSTSARECGVRLGFAFAVSAGAVLIATPINDALVSQNWGFAIMLNFLMLMAGAMLCLTAMDY</sequence>
<comment type="caution">
    <text evidence="1">The sequence shown here is derived from an EMBL/GenBank/DDBJ whole genome shotgun (WGS) entry which is preliminary data.</text>
</comment>
<proteinExistence type="predicted"/>
<protein>
    <submittedName>
        <fullName evidence="1">MFS general substrate transporter</fullName>
    </submittedName>
</protein>
<dbReference type="Proteomes" id="UP000814033">
    <property type="component" value="Unassembled WGS sequence"/>
</dbReference>
<name>A0ACB8RFL2_9AGAM</name>
<reference evidence="1" key="2">
    <citation type="journal article" date="2022" name="New Phytol.">
        <title>Evolutionary transition to the ectomycorrhizal habit in the genomes of a hyperdiverse lineage of mushroom-forming fungi.</title>
        <authorList>
            <person name="Looney B."/>
            <person name="Miyauchi S."/>
            <person name="Morin E."/>
            <person name="Drula E."/>
            <person name="Courty P.E."/>
            <person name="Kohler A."/>
            <person name="Kuo A."/>
            <person name="LaButti K."/>
            <person name="Pangilinan J."/>
            <person name="Lipzen A."/>
            <person name="Riley R."/>
            <person name="Andreopoulos W."/>
            <person name="He G."/>
            <person name="Johnson J."/>
            <person name="Nolan M."/>
            <person name="Tritt A."/>
            <person name="Barry K.W."/>
            <person name="Grigoriev I.V."/>
            <person name="Nagy L.G."/>
            <person name="Hibbett D."/>
            <person name="Henrissat B."/>
            <person name="Matheny P.B."/>
            <person name="Labbe J."/>
            <person name="Martin F.M."/>
        </authorList>
    </citation>
    <scope>NUCLEOTIDE SEQUENCE</scope>
    <source>
        <strain evidence="1">FP105234-sp</strain>
    </source>
</reference>
<reference evidence="1" key="1">
    <citation type="submission" date="2021-02" db="EMBL/GenBank/DDBJ databases">
        <authorList>
            <consortium name="DOE Joint Genome Institute"/>
            <person name="Ahrendt S."/>
            <person name="Looney B.P."/>
            <person name="Miyauchi S."/>
            <person name="Morin E."/>
            <person name="Drula E."/>
            <person name="Courty P.E."/>
            <person name="Chicoki N."/>
            <person name="Fauchery L."/>
            <person name="Kohler A."/>
            <person name="Kuo A."/>
            <person name="Labutti K."/>
            <person name="Pangilinan J."/>
            <person name="Lipzen A."/>
            <person name="Riley R."/>
            <person name="Andreopoulos W."/>
            <person name="He G."/>
            <person name="Johnson J."/>
            <person name="Barry K.W."/>
            <person name="Grigoriev I.V."/>
            <person name="Nagy L."/>
            <person name="Hibbett D."/>
            <person name="Henrissat B."/>
            <person name="Matheny P.B."/>
            <person name="Labbe J."/>
            <person name="Martin F."/>
        </authorList>
    </citation>
    <scope>NUCLEOTIDE SEQUENCE</scope>
    <source>
        <strain evidence="1">FP105234-sp</strain>
    </source>
</reference>
<accession>A0ACB8RFL2</accession>
<keyword evidence="2" id="KW-1185">Reference proteome</keyword>
<gene>
    <name evidence="1" type="ORF">FA95DRAFT_502858</name>
</gene>
<evidence type="ECO:0000313" key="1">
    <source>
        <dbReference type="EMBL" id="KAI0042999.1"/>
    </source>
</evidence>
<evidence type="ECO:0000313" key="2">
    <source>
        <dbReference type="Proteomes" id="UP000814033"/>
    </source>
</evidence>
<dbReference type="EMBL" id="MU276037">
    <property type="protein sequence ID" value="KAI0042999.1"/>
    <property type="molecule type" value="Genomic_DNA"/>
</dbReference>
<organism evidence="1 2">
    <name type="scientific">Auriscalpium vulgare</name>
    <dbReference type="NCBI Taxonomy" id="40419"/>
    <lineage>
        <taxon>Eukaryota</taxon>
        <taxon>Fungi</taxon>
        <taxon>Dikarya</taxon>
        <taxon>Basidiomycota</taxon>
        <taxon>Agaricomycotina</taxon>
        <taxon>Agaricomycetes</taxon>
        <taxon>Russulales</taxon>
        <taxon>Auriscalpiaceae</taxon>
        <taxon>Auriscalpium</taxon>
    </lineage>
</organism>